<dbReference type="GO" id="GO:0003824">
    <property type="term" value="F:catalytic activity"/>
    <property type="evidence" value="ECO:0007669"/>
    <property type="project" value="InterPro"/>
</dbReference>
<dbReference type="Gene3D" id="1.10.45.10">
    <property type="entry name" value="Vanillyl-alcohol Oxidase, Chain A, domain 4"/>
    <property type="match status" value="1"/>
</dbReference>
<protein>
    <submittedName>
        <fullName evidence="5">FAD-binding oxidoreductase</fullName>
    </submittedName>
</protein>
<evidence type="ECO:0000259" key="4">
    <source>
        <dbReference type="PROSITE" id="PS51387"/>
    </source>
</evidence>
<gene>
    <name evidence="5" type="ORF">FNU76_22990</name>
</gene>
<dbReference type="InterPro" id="IPR006094">
    <property type="entry name" value="Oxid_FAD_bind_N"/>
</dbReference>
<dbReference type="KEGG" id="cari:FNU76_22990"/>
<dbReference type="PANTHER" id="PTHR43716">
    <property type="entry name" value="D-2-HYDROXYGLUTARATE DEHYDROGENASE, MITOCHONDRIAL"/>
    <property type="match status" value="1"/>
</dbReference>
<dbReference type="Gene3D" id="3.30.43.10">
    <property type="entry name" value="Uridine Diphospho-n-acetylenolpyruvylglucosamine Reductase, domain 2"/>
    <property type="match status" value="1"/>
</dbReference>
<dbReference type="Proteomes" id="UP000317550">
    <property type="component" value="Chromosome"/>
</dbReference>
<evidence type="ECO:0000256" key="3">
    <source>
        <dbReference type="ARBA" id="ARBA00022827"/>
    </source>
</evidence>
<dbReference type="SUPFAM" id="SSF55103">
    <property type="entry name" value="FAD-linked oxidases, C-terminal domain"/>
    <property type="match status" value="1"/>
</dbReference>
<dbReference type="GO" id="GO:0071949">
    <property type="term" value="F:FAD binding"/>
    <property type="evidence" value="ECO:0007669"/>
    <property type="project" value="InterPro"/>
</dbReference>
<dbReference type="InterPro" id="IPR004113">
    <property type="entry name" value="FAD-bd_oxidored_4_C"/>
</dbReference>
<dbReference type="AlphaFoldDB" id="A0A516SLD7"/>
<evidence type="ECO:0000256" key="1">
    <source>
        <dbReference type="ARBA" id="ARBA00008000"/>
    </source>
</evidence>
<feature type="domain" description="FAD-binding PCMH-type" evidence="4">
    <location>
        <begin position="36"/>
        <end position="216"/>
    </location>
</feature>
<name>A0A516SLD7_9NEIS</name>
<dbReference type="InterPro" id="IPR036318">
    <property type="entry name" value="FAD-bd_PCMH-like_sf"/>
</dbReference>
<dbReference type="EMBL" id="CP041730">
    <property type="protein sequence ID" value="QDQ28980.1"/>
    <property type="molecule type" value="Genomic_DNA"/>
</dbReference>
<reference evidence="6" key="1">
    <citation type="submission" date="2019-07" db="EMBL/GenBank/DDBJ databases">
        <title>Chitinimonas sp. nov., isolated from Ny-Alesund, arctica soil.</title>
        <authorList>
            <person name="Xu Q."/>
            <person name="Peng F."/>
        </authorList>
    </citation>
    <scope>NUCLEOTIDE SEQUENCE [LARGE SCALE GENOMIC DNA]</scope>
    <source>
        <strain evidence="6">R3-44</strain>
    </source>
</reference>
<dbReference type="PANTHER" id="PTHR43716:SF2">
    <property type="entry name" value="BLL6224 PROTEIN"/>
    <property type="match status" value="1"/>
</dbReference>
<dbReference type="SUPFAM" id="SSF56176">
    <property type="entry name" value="FAD-binding/transporter-associated domain-like"/>
    <property type="match status" value="1"/>
</dbReference>
<evidence type="ECO:0000256" key="2">
    <source>
        <dbReference type="ARBA" id="ARBA00022630"/>
    </source>
</evidence>
<sequence length="461" mass="48663">MPHPLLSELAAMLPASSLLTDPEKLAPRLVDARKRLHGQALGMALPASTEQAAQIIARCHAHGVAVVPQAGNTSLVGGATPMSGNALILGCDRLNTIRHVDPLGYTLTAEAGCVLDDLKQAAEAADRLFPLWLGSSGSARLGGLIGSNAGGMQVQRYGNMRELRLGIEAVLPDGQVFRGLHALRKRNAGYDLKQLFIGAEGTLGFVTAATLRLFPAESGHATALVAMESAEQVLDLFAQTKTALGEVLTAYEMINGAALGLMAKHFPSIAQPFETTPAYAVLIALSGADNDTALKERLMESLLATGYYDAVIAQDVDQSKALWGLREHIPAAQNRQGPSIKHDLALPISAIATFIDAAAEALQRELPFAQPVIFGHVGDGNLHYNLGLPAGADLVDQERKANSLLFELVARHGGDISAEHGIGRLRIAAADAGHDPVERALMRQIKAVFDPGSLFNPGVLL</sequence>
<dbReference type="InterPro" id="IPR016166">
    <property type="entry name" value="FAD-bd_PCMH"/>
</dbReference>
<dbReference type="Gene3D" id="3.30.70.2740">
    <property type="match status" value="1"/>
</dbReference>
<dbReference type="InterPro" id="IPR051264">
    <property type="entry name" value="FAD-oxidored/transferase_4"/>
</dbReference>
<keyword evidence="6" id="KW-1185">Reference proteome</keyword>
<dbReference type="InterPro" id="IPR016169">
    <property type="entry name" value="FAD-bd_PCMH_sub2"/>
</dbReference>
<dbReference type="PROSITE" id="PS51387">
    <property type="entry name" value="FAD_PCMH"/>
    <property type="match status" value="1"/>
</dbReference>
<dbReference type="Pfam" id="PF02913">
    <property type="entry name" value="FAD-oxidase_C"/>
    <property type="match status" value="1"/>
</dbReference>
<evidence type="ECO:0000313" key="5">
    <source>
        <dbReference type="EMBL" id="QDQ28980.1"/>
    </source>
</evidence>
<dbReference type="Pfam" id="PF01565">
    <property type="entry name" value="FAD_binding_4"/>
    <property type="match status" value="1"/>
</dbReference>
<dbReference type="InterPro" id="IPR016167">
    <property type="entry name" value="FAD-bd_PCMH_sub1"/>
</dbReference>
<organism evidence="5 6">
    <name type="scientific">Chitinimonas arctica</name>
    <dbReference type="NCBI Taxonomy" id="2594795"/>
    <lineage>
        <taxon>Bacteria</taxon>
        <taxon>Pseudomonadati</taxon>
        <taxon>Pseudomonadota</taxon>
        <taxon>Betaproteobacteria</taxon>
        <taxon>Neisseriales</taxon>
        <taxon>Chitinibacteraceae</taxon>
        <taxon>Chitinimonas</taxon>
    </lineage>
</organism>
<keyword evidence="2" id="KW-0285">Flavoprotein</keyword>
<dbReference type="RefSeq" id="WP_144280362.1">
    <property type="nucleotide sequence ID" value="NZ_CP041730.1"/>
</dbReference>
<accession>A0A516SLD7</accession>
<dbReference type="Gene3D" id="3.30.465.10">
    <property type="match status" value="1"/>
</dbReference>
<dbReference type="GO" id="GO:0022904">
    <property type="term" value="P:respiratory electron transport chain"/>
    <property type="evidence" value="ECO:0007669"/>
    <property type="project" value="TreeGrafter"/>
</dbReference>
<dbReference type="InterPro" id="IPR016171">
    <property type="entry name" value="Vanillyl_alc_oxidase_C-sub2"/>
</dbReference>
<dbReference type="OrthoDB" id="9811557at2"/>
<proteinExistence type="inferred from homology"/>
<dbReference type="Gene3D" id="3.30.70.2190">
    <property type="match status" value="1"/>
</dbReference>
<comment type="similarity">
    <text evidence="1">Belongs to the FAD-binding oxidoreductase/transferase type 4 family.</text>
</comment>
<dbReference type="InterPro" id="IPR016164">
    <property type="entry name" value="FAD-linked_Oxase-like_C"/>
</dbReference>
<evidence type="ECO:0000313" key="6">
    <source>
        <dbReference type="Proteomes" id="UP000317550"/>
    </source>
</evidence>
<keyword evidence="3" id="KW-0274">FAD</keyword>